<gene>
    <name evidence="1" type="ORF">MNBD_ACTINO02-3190</name>
</gene>
<proteinExistence type="predicted"/>
<sequence length="83" mass="8772">MGYAIVSRAQFVVLVLALAASACGSGFRLLGSCWPLHVGKSYVGPTNDHRNAINPFASLLVLLLGRGSVSYATRGSQLRLLVL</sequence>
<evidence type="ECO:0000313" key="1">
    <source>
        <dbReference type="EMBL" id="VAW09332.1"/>
    </source>
</evidence>
<name>A0A3B0T4J0_9ZZZZ</name>
<protein>
    <submittedName>
        <fullName evidence="1">Uncharacterized protein</fullName>
    </submittedName>
</protein>
<dbReference type="AlphaFoldDB" id="A0A3B0T4J0"/>
<reference evidence="1" key="1">
    <citation type="submission" date="2018-06" db="EMBL/GenBank/DDBJ databases">
        <authorList>
            <person name="Zhirakovskaya E."/>
        </authorList>
    </citation>
    <scope>NUCLEOTIDE SEQUENCE</scope>
</reference>
<accession>A0A3B0T4J0</accession>
<dbReference type="EMBL" id="UOEK01000559">
    <property type="protein sequence ID" value="VAW09332.1"/>
    <property type="molecule type" value="Genomic_DNA"/>
</dbReference>
<organism evidence="1">
    <name type="scientific">hydrothermal vent metagenome</name>
    <dbReference type="NCBI Taxonomy" id="652676"/>
    <lineage>
        <taxon>unclassified sequences</taxon>
        <taxon>metagenomes</taxon>
        <taxon>ecological metagenomes</taxon>
    </lineage>
</organism>